<dbReference type="PANTHER" id="PTHR33680:SF7">
    <property type="entry name" value="OS02G0474200 PROTEIN"/>
    <property type="match status" value="1"/>
</dbReference>
<dbReference type="OrthoDB" id="690491at2759"/>
<reference evidence="9" key="3">
    <citation type="submission" date="2018-08" db="UniProtKB">
        <authorList>
            <consortium name="EnsemblPlants"/>
        </authorList>
    </citation>
    <scope>IDENTIFICATION</scope>
    <source>
        <strain evidence="9">cv. Bd21</strain>
    </source>
</reference>
<keyword evidence="6" id="KW-1133">Transmembrane helix</keyword>
<keyword evidence="2 4" id="KW-0863">Zinc-finger</keyword>
<gene>
    <name evidence="8" type="ORF">BRADI_2g41420v3</name>
</gene>
<dbReference type="OMA" id="ECLNHRR"/>
<dbReference type="PROSITE" id="PS51999">
    <property type="entry name" value="ZF_GRF"/>
    <property type="match status" value="1"/>
</dbReference>
<proteinExistence type="predicted"/>
<keyword evidence="6" id="KW-0472">Membrane</keyword>
<evidence type="ECO:0000313" key="8">
    <source>
        <dbReference type="EMBL" id="KQK08360.1"/>
    </source>
</evidence>
<organism evidence="9">
    <name type="scientific">Brachypodium distachyon</name>
    <name type="common">Purple false brome</name>
    <name type="synonym">Trachynia distachya</name>
    <dbReference type="NCBI Taxonomy" id="15368"/>
    <lineage>
        <taxon>Eukaryota</taxon>
        <taxon>Viridiplantae</taxon>
        <taxon>Streptophyta</taxon>
        <taxon>Embryophyta</taxon>
        <taxon>Tracheophyta</taxon>
        <taxon>Spermatophyta</taxon>
        <taxon>Magnoliopsida</taxon>
        <taxon>Liliopsida</taxon>
        <taxon>Poales</taxon>
        <taxon>Poaceae</taxon>
        <taxon>BOP clade</taxon>
        <taxon>Pooideae</taxon>
        <taxon>Stipodae</taxon>
        <taxon>Brachypodieae</taxon>
        <taxon>Brachypodium</taxon>
    </lineage>
</organism>
<evidence type="ECO:0000256" key="3">
    <source>
        <dbReference type="ARBA" id="ARBA00022833"/>
    </source>
</evidence>
<dbReference type="EnsemblPlants" id="KQK08360">
    <property type="protein sequence ID" value="KQK08360"/>
    <property type="gene ID" value="BRADI_2g41420v3"/>
</dbReference>
<name>I1HNQ3_BRADI</name>
<dbReference type="AlphaFoldDB" id="I1HNQ3"/>
<evidence type="ECO:0000313" key="10">
    <source>
        <dbReference type="Proteomes" id="UP000008810"/>
    </source>
</evidence>
<feature type="domain" description="GRF-type" evidence="7">
    <location>
        <begin position="1"/>
        <end position="27"/>
    </location>
</feature>
<protein>
    <recommendedName>
        <fullName evidence="7">GRF-type domain-containing protein</fullName>
    </recommendedName>
</protein>
<evidence type="ECO:0000256" key="6">
    <source>
        <dbReference type="SAM" id="Phobius"/>
    </source>
</evidence>
<reference evidence="8" key="2">
    <citation type="submission" date="2017-06" db="EMBL/GenBank/DDBJ databases">
        <title>WGS assembly of Brachypodium distachyon.</title>
        <authorList>
            <consortium name="The International Brachypodium Initiative"/>
            <person name="Lucas S."/>
            <person name="Harmon-Smith M."/>
            <person name="Lail K."/>
            <person name="Tice H."/>
            <person name="Grimwood J."/>
            <person name="Bruce D."/>
            <person name="Barry K."/>
            <person name="Shu S."/>
            <person name="Lindquist E."/>
            <person name="Wang M."/>
            <person name="Pitluck S."/>
            <person name="Vogel J.P."/>
            <person name="Garvin D.F."/>
            <person name="Mockler T.C."/>
            <person name="Schmutz J."/>
            <person name="Rokhsar D."/>
            <person name="Bevan M.W."/>
        </authorList>
    </citation>
    <scope>NUCLEOTIDE SEQUENCE</scope>
    <source>
        <strain evidence="8">Bd21</strain>
    </source>
</reference>
<dbReference type="EMBL" id="CM000881">
    <property type="protein sequence ID" value="KQK08360.1"/>
    <property type="molecule type" value="Genomic_DNA"/>
</dbReference>
<evidence type="ECO:0000313" key="9">
    <source>
        <dbReference type="EnsemblPlants" id="KQK08360"/>
    </source>
</evidence>
<evidence type="ECO:0000256" key="4">
    <source>
        <dbReference type="PROSITE-ProRule" id="PRU01343"/>
    </source>
</evidence>
<keyword evidence="10" id="KW-1185">Reference proteome</keyword>
<keyword evidence="1" id="KW-0479">Metal-binding</keyword>
<dbReference type="Pfam" id="PF06839">
    <property type="entry name" value="Zn_ribbon_GRF"/>
    <property type="match status" value="1"/>
</dbReference>
<dbReference type="InParanoid" id="I1HNQ3"/>
<dbReference type="Proteomes" id="UP000008810">
    <property type="component" value="Chromosome 2"/>
</dbReference>
<evidence type="ECO:0000256" key="1">
    <source>
        <dbReference type="ARBA" id="ARBA00022723"/>
    </source>
</evidence>
<feature type="region of interest" description="Disordered" evidence="5">
    <location>
        <begin position="49"/>
        <end position="76"/>
    </location>
</feature>
<reference evidence="8 9" key="1">
    <citation type="journal article" date="2010" name="Nature">
        <title>Genome sequencing and analysis of the model grass Brachypodium distachyon.</title>
        <authorList>
            <consortium name="International Brachypodium Initiative"/>
        </authorList>
    </citation>
    <scope>NUCLEOTIDE SEQUENCE [LARGE SCALE GENOMIC DNA]</scope>
    <source>
        <strain evidence="8 9">Bd21</strain>
    </source>
</reference>
<dbReference type="PANTHER" id="PTHR33680">
    <property type="entry name" value="OS07G0190500 PROTEIN"/>
    <property type="match status" value="1"/>
</dbReference>
<accession>I1HNQ3</accession>
<feature type="transmembrane region" description="Helical" evidence="6">
    <location>
        <begin position="95"/>
        <end position="115"/>
    </location>
</feature>
<dbReference type="eggNOG" id="ENOG502R4H6">
    <property type="taxonomic scope" value="Eukaryota"/>
</dbReference>
<dbReference type="HOGENOM" id="CLU_139388_0_0_1"/>
<evidence type="ECO:0000256" key="5">
    <source>
        <dbReference type="SAM" id="MobiDB-lite"/>
    </source>
</evidence>
<evidence type="ECO:0000256" key="2">
    <source>
        <dbReference type="ARBA" id="ARBA00022771"/>
    </source>
</evidence>
<sequence>MNPDRVFYECLNHRRGGCNFFHWEDGEDNYVDYLVSIGFQGPDIGATEVEDEEEMTKEGEDSGENTGVRRTGVQSVGSNGDMSEIVKKMEELRGLVRMSLCVFVAFLAVMVYAVVLK</sequence>
<keyword evidence="3" id="KW-0862">Zinc</keyword>
<dbReference type="InterPro" id="IPR010666">
    <property type="entry name" value="Znf_GRF"/>
</dbReference>
<dbReference type="Gramene" id="KQK08360">
    <property type="protein sequence ID" value="KQK08360"/>
    <property type="gene ID" value="BRADI_2g41420v3"/>
</dbReference>
<keyword evidence="6" id="KW-0812">Transmembrane</keyword>
<dbReference type="GO" id="GO:0008270">
    <property type="term" value="F:zinc ion binding"/>
    <property type="evidence" value="ECO:0007669"/>
    <property type="project" value="UniProtKB-KW"/>
</dbReference>
<evidence type="ECO:0000259" key="7">
    <source>
        <dbReference type="PROSITE" id="PS51999"/>
    </source>
</evidence>